<gene>
    <name evidence="2" type="ORF">I595_3052</name>
</gene>
<evidence type="ECO:0000313" key="3">
    <source>
        <dbReference type="Proteomes" id="UP000050280"/>
    </source>
</evidence>
<comment type="caution">
    <text evidence="2">The sequence shown here is derived from an EMBL/GenBank/DDBJ whole genome shotgun (WGS) entry which is preliminary data.</text>
</comment>
<evidence type="ECO:0008006" key="4">
    <source>
        <dbReference type="Google" id="ProtNLM"/>
    </source>
</evidence>
<dbReference type="PROSITE" id="PS51257">
    <property type="entry name" value="PROKAR_LIPOPROTEIN"/>
    <property type="match status" value="1"/>
</dbReference>
<evidence type="ECO:0000313" key="2">
    <source>
        <dbReference type="EMBL" id="KPM31073.1"/>
    </source>
</evidence>
<protein>
    <recommendedName>
        <fullName evidence="4">Lipoprotein</fullName>
    </recommendedName>
</protein>
<organism evidence="2 3">
    <name type="scientific">Croceitalea dokdonensis DOKDO 023</name>
    <dbReference type="NCBI Taxonomy" id="1300341"/>
    <lineage>
        <taxon>Bacteria</taxon>
        <taxon>Pseudomonadati</taxon>
        <taxon>Bacteroidota</taxon>
        <taxon>Flavobacteriia</taxon>
        <taxon>Flavobacteriales</taxon>
        <taxon>Flavobacteriaceae</taxon>
        <taxon>Croceitalea</taxon>
    </lineage>
</organism>
<dbReference type="AlphaFoldDB" id="A0A0P7AGE7"/>
<feature type="chain" id="PRO_5006134808" description="Lipoprotein" evidence="1">
    <location>
        <begin position="20"/>
        <end position="372"/>
    </location>
</feature>
<keyword evidence="1" id="KW-0732">Signal</keyword>
<name>A0A0P7AGE7_9FLAO</name>
<evidence type="ECO:0000256" key="1">
    <source>
        <dbReference type="SAM" id="SignalP"/>
    </source>
</evidence>
<dbReference type="EMBL" id="LDJX01000006">
    <property type="protein sequence ID" value="KPM31073.1"/>
    <property type="molecule type" value="Genomic_DNA"/>
</dbReference>
<reference evidence="2 3" key="1">
    <citation type="submission" date="2015-09" db="EMBL/GenBank/DDBJ databases">
        <title>Genome sequence of the marine flavobacterium Croceitalea dokdonensis DOKDO 023 that contains proton- and sodium-pumping rhodopsins.</title>
        <authorList>
            <person name="Kwon S.-K."/>
            <person name="Lee H.K."/>
            <person name="Kwak M.-J."/>
            <person name="Kim J.F."/>
        </authorList>
    </citation>
    <scope>NUCLEOTIDE SEQUENCE [LARGE SCALE GENOMIC DNA]</scope>
    <source>
        <strain evidence="2 3">DOKDO 023</strain>
    </source>
</reference>
<dbReference type="Proteomes" id="UP000050280">
    <property type="component" value="Unassembled WGS sequence"/>
</dbReference>
<feature type="signal peptide" evidence="1">
    <location>
        <begin position="1"/>
        <end position="19"/>
    </location>
</feature>
<keyword evidence="3" id="KW-1185">Reference proteome</keyword>
<dbReference type="RefSeq" id="WP_054560036.1">
    <property type="nucleotide sequence ID" value="NZ_LDJX01000006.1"/>
</dbReference>
<sequence length="372" mass="41905">MKKHYLPCLLTFVILVSCAGDDTDFEFAEEATLPSFVAIGEDLETVWQLNYNGASQNAQIEDIGTQLAIDPNYLTLRQTGNQLSFYSFDSGFFDLSQKDVVTGDIQIFDRFYQNTDQRSVVWGINNETQVFFGFFAPLGSTNLAIRQIGLQDLQGQDLLLEADITRLYQPVYERNKLFIPYEDGSNIFKVGVYETNTQQLRVTLNFGTARPSIFMNADGNLAVLKFDSNTGLSLDIFDFDSIQLLQTTPLDLNQVFPVGALEAELQGDALYYEYTFVQPSALNSGPAIFNLGSQQNQILDLRGIIEQLETEPTNDFTLTTQRFSPKDNVFYVGYANLAENRTDEGGILILSREGELLQDIRLDFVPTYILKD</sequence>
<dbReference type="SUPFAM" id="SSF69304">
    <property type="entry name" value="Tricorn protease N-terminal domain"/>
    <property type="match status" value="1"/>
</dbReference>
<dbReference type="OrthoDB" id="1172063at2"/>
<proteinExistence type="predicted"/>
<accession>A0A0P7AGE7</accession>